<proteinExistence type="predicted"/>
<protein>
    <recommendedName>
        <fullName evidence="4">Lipoprotein SmpA/OmlA domain-containing protein</fullName>
    </recommendedName>
</protein>
<sequence>MRHPLFSAIVIGLLVTGTAHAECKQFTSSQLRQAIIQKTIKVGMKAADVERSWGKPTKVRSAYPGGDEWEYWSPAGDQVVTFGPHGCVTGWYTHRD</sequence>
<evidence type="ECO:0000313" key="3">
    <source>
        <dbReference type="Proteomes" id="UP000242815"/>
    </source>
</evidence>
<feature type="signal peptide" evidence="1">
    <location>
        <begin position="1"/>
        <end position="21"/>
    </location>
</feature>
<reference evidence="2 3" key="1">
    <citation type="submission" date="2016-10" db="EMBL/GenBank/DDBJ databases">
        <authorList>
            <person name="de Groot N.N."/>
        </authorList>
    </citation>
    <scope>NUCLEOTIDE SEQUENCE [LARGE SCALE GENOMIC DNA]</scope>
    <source>
        <strain evidence="2 3">JCM 18415</strain>
    </source>
</reference>
<dbReference type="Proteomes" id="UP000242815">
    <property type="component" value="Unassembled WGS sequence"/>
</dbReference>
<name>A0A1I6BPI5_9GAMM</name>
<evidence type="ECO:0008006" key="4">
    <source>
        <dbReference type="Google" id="ProtNLM"/>
    </source>
</evidence>
<dbReference type="OrthoDB" id="7031901at2"/>
<evidence type="ECO:0000313" key="2">
    <source>
        <dbReference type="EMBL" id="SFQ82777.1"/>
    </source>
</evidence>
<dbReference type="EMBL" id="FOYD01000005">
    <property type="protein sequence ID" value="SFQ82777.1"/>
    <property type="molecule type" value="Genomic_DNA"/>
</dbReference>
<keyword evidence="1" id="KW-0732">Signal</keyword>
<dbReference type="AlphaFoldDB" id="A0A1I6BPI5"/>
<feature type="chain" id="PRO_5017303384" description="Lipoprotein SmpA/OmlA domain-containing protein" evidence="1">
    <location>
        <begin position="22"/>
        <end position="96"/>
    </location>
</feature>
<gene>
    <name evidence="2" type="ORF">SAMN05216578_105102</name>
</gene>
<organism evidence="2 3">
    <name type="scientific">Halopseudomonas formosensis</name>
    <dbReference type="NCBI Taxonomy" id="1002526"/>
    <lineage>
        <taxon>Bacteria</taxon>
        <taxon>Pseudomonadati</taxon>
        <taxon>Pseudomonadota</taxon>
        <taxon>Gammaproteobacteria</taxon>
        <taxon>Pseudomonadales</taxon>
        <taxon>Pseudomonadaceae</taxon>
        <taxon>Halopseudomonas</taxon>
    </lineage>
</organism>
<evidence type="ECO:0000256" key="1">
    <source>
        <dbReference type="SAM" id="SignalP"/>
    </source>
</evidence>
<dbReference type="RefSeq" id="WP_090538796.1">
    <property type="nucleotide sequence ID" value="NZ_FOYD01000005.1"/>
</dbReference>
<accession>A0A1I6BPI5</accession>
<dbReference type="STRING" id="1002526.SAMN05216578_105102"/>